<sequence length="82" mass="9439">MLELQKRYAEEFVYEFVNKHSGLSVYEIAKKLGWSSGKVYNIIKSLEEMGLVKTSLEVEGGRAKRKVYPVSWVELLPEDVKS</sequence>
<dbReference type="InterPro" id="IPR002831">
    <property type="entry name" value="Tscrpt_reg_TrmB_N"/>
</dbReference>
<organism evidence="2 3">
    <name type="scientific">Archaeoglobus sulfaticallidus PM70-1</name>
    <dbReference type="NCBI Taxonomy" id="387631"/>
    <lineage>
        <taxon>Archaea</taxon>
        <taxon>Methanobacteriati</taxon>
        <taxon>Methanobacteriota</taxon>
        <taxon>Archaeoglobi</taxon>
        <taxon>Archaeoglobales</taxon>
        <taxon>Archaeoglobaceae</taxon>
        <taxon>Archaeoglobus</taxon>
    </lineage>
</organism>
<proteinExistence type="predicted"/>
<evidence type="ECO:0000313" key="3">
    <source>
        <dbReference type="Proteomes" id="UP000013307"/>
    </source>
</evidence>
<dbReference type="GeneID" id="15393899"/>
<reference evidence="2 3" key="1">
    <citation type="journal article" date="2013" name="Genome Announc.">
        <title>Complete Genome Sequence of the Thermophilic and Facultatively Chemolithoautotrophic Sulfate Reducer Archaeoglobus sulfaticallidus Strain PM70-1T.</title>
        <authorList>
            <person name="Stokke R."/>
            <person name="Hocking W.P."/>
            <person name="Steinsbu B.O."/>
            <person name="Steen I.H."/>
        </authorList>
    </citation>
    <scope>NUCLEOTIDE SEQUENCE [LARGE SCALE GENOMIC DNA]</scope>
    <source>
        <strain evidence="2">PM70-1</strain>
    </source>
</reference>
<dbReference type="SUPFAM" id="SSF46785">
    <property type="entry name" value="Winged helix' DNA-binding domain"/>
    <property type="match status" value="1"/>
</dbReference>
<dbReference type="Gene3D" id="1.10.10.10">
    <property type="entry name" value="Winged helix-like DNA-binding domain superfamily/Winged helix DNA-binding domain"/>
    <property type="match status" value="1"/>
</dbReference>
<accession>N0BPD3</accession>
<dbReference type="InterPro" id="IPR036388">
    <property type="entry name" value="WH-like_DNA-bd_sf"/>
</dbReference>
<dbReference type="AlphaFoldDB" id="N0BPD3"/>
<dbReference type="STRING" id="387631.Asulf_02267"/>
<dbReference type="eggNOG" id="arCOG01446">
    <property type="taxonomic scope" value="Archaea"/>
</dbReference>
<dbReference type="Pfam" id="PF01978">
    <property type="entry name" value="TrmB"/>
    <property type="match status" value="1"/>
</dbReference>
<keyword evidence="3" id="KW-1185">Reference proteome</keyword>
<evidence type="ECO:0000259" key="1">
    <source>
        <dbReference type="Pfam" id="PF01978"/>
    </source>
</evidence>
<dbReference type="Proteomes" id="UP000013307">
    <property type="component" value="Chromosome"/>
</dbReference>
<protein>
    <recommendedName>
        <fullName evidence="1">Transcription regulator TrmB N-terminal domain-containing protein</fullName>
    </recommendedName>
</protein>
<name>N0BPD3_9EURY</name>
<gene>
    <name evidence="2" type="ORF">Asulf_02267</name>
</gene>
<dbReference type="HOGENOM" id="CLU_2565521_0_0_2"/>
<dbReference type="RefSeq" id="WP_015591816.1">
    <property type="nucleotide sequence ID" value="NC_021169.1"/>
</dbReference>
<dbReference type="OrthoDB" id="375807at2157"/>
<dbReference type="InterPro" id="IPR036390">
    <property type="entry name" value="WH_DNA-bd_sf"/>
</dbReference>
<dbReference type="EMBL" id="CP005290">
    <property type="protein sequence ID" value="AGK62220.1"/>
    <property type="molecule type" value="Genomic_DNA"/>
</dbReference>
<feature type="domain" description="Transcription regulator TrmB N-terminal" evidence="1">
    <location>
        <begin position="13"/>
        <end position="57"/>
    </location>
</feature>
<dbReference type="KEGG" id="ast:Asulf_02267"/>
<evidence type="ECO:0000313" key="2">
    <source>
        <dbReference type="EMBL" id="AGK62220.1"/>
    </source>
</evidence>